<keyword evidence="2" id="KW-0012">Acyltransferase</keyword>
<evidence type="ECO:0000259" key="3">
    <source>
        <dbReference type="PROSITE" id="PS51186"/>
    </source>
</evidence>
<dbReference type="GO" id="GO:0016747">
    <property type="term" value="F:acyltransferase activity, transferring groups other than amino-acyl groups"/>
    <property type="evidence" value="ECO:0007669"/>
    <property type="project" value="InterPro"/>
</dbReference>
<dbReference type="InterPro" id="IPR016181">
    <property type="entry name" value="Acyl_CoA_acyltransferase"/>
</dbReference>
<dbReference type="PANTHER" id="PTHR43877">
    <property type="entry name" value="AMINOALKYLPHOSPHONATE N-ACETYLTRANSFERASE-RELATED-RELATED"/>
    <property type="match status" value="1"/>
</dbReference>
<dbReference type="InterPro" id="IPR050832">
    <property type="entry name" value="Bact_Acetyltransf"/>
</dbReference>
<feature type="domain" description="N-acetyltransferase" evidence="3">
    <location>
        <begin position="6"/>
        <end position="177"/>
    </location>
</feature>
<dbReference type="Pfam" id="PF00583">
    <property type="entry name" value="Acetyltransf_1"/>
    <property type="match status" value="1"/>
</dbReference>
<organism evidence="4 5">
    <name type="scientific">Adhaeribacter pallidiroseus</name>
    <dbReference type="NCBI Taxonomy" id="2072847"/>
    <lineage>
        <taxon>Bacteria</taxon>
        <taxon>Pseudomonadati</taxon>
        <taxon>Bacteroidota</taxon>
        <taxon>Cytophagia</taxon>
        <taxon>Cytophagales</taxon>
        <taxon>Hymenobacteraceae</taxon>
        <taxon>Adhaeribacter</taxon>
    </lineage>
</organism>
<evidence type="ECO:0000313" key="4">
    <source>
        <dbReference type="EMBL" id="RDC65959.1"/>
    </source>
</evidence>
<dbReference type="EMBL" id="QASA01000001">
    <property type="protein sequence ID" value="RDC65959.1"/>
    <property type="molecule type" value="Genomic_DNA"/>
</dbReference>
<sequence>MKCMAVTIKEATLADADQIAQLGRVTFAETFGKLFPAVILEKYLNHTFSPTKIRDSLQKPANYFLLADTSTGPVGYLKMKRFHAYHESESPDQQAQLQKIYVLQQFVGTGAGSALLQKCHETAQAEGFKELWLAVWHLNERALQFYRSHHYQFVQDSVLQIDSLSFKMNIMALHLAG</sequence>
<keyword evidence="1" id="KW-0808">Transferase</keyword>
<dbReference type="PROSITE" id="PS51186">
    <property type="entry name" value="GNAT"/>
    <property type="match status" value="1"/>
</dbReference>
<keyword evidence="5" id="KW-1185">Reference proteome</keyword>
<dbReference type="AlphaFoldDB" id="A0A369QT03"/>
<dbReference type="Gene3D" id="3.40.630.30">
    <property type="match status" value="1"/>
</dbReference>
<comment type="caution">
    <text evidence="4">The sequence shown here is derived from an EMBL/GenBank/DDBJ whole genome shotgun (WGS) entry which is preliminary data.</text>
</comment>
<evidence type="ECO:0000313" key="5">
    <source>
        <dbReference type="Proteomes" id="UP000253919"/>
    </source>
</evidence>
<proteinExistence type="predicted"/>
<name>A0A369QT03_9BACT</name>
<dbReference type="CDD" id="cd04301">
    <property type="entry name" value="NAT_SF"/>
    <property type="match status" value="1"/>
</dbReference>
<evidence type="ECO:0000256" key="1">
    <source>
        <dbReference type="ARBA" id="ARBA00022679"/>
    </source>
</evidence>
<evidence type="ECO:0000256" key="2">
    <source>
        <dbReference type="ARBA" id="ARBA00023315"/>
    </source>
</evidence>
<gene>
    <name evidence="4" type="ORF">AHMF7616_04590</name>
</gene>
<dbReference type="InterPro" id="IPR000182">
    <property type="entry name" value="GNAT_dom"/>
</dbReference>
<accession>A0A369QT03</accession>
<dbReference type="SUPFAM" id="SSF55729">
    <property type="entry name" value="Acyl-CoA N-acyltransferases (Nat)"/>
    <property type="match status" value="1"/>
</dbReference>
<dbReference type="Proteomes" id="UP000253919">
    <property type="component" value="Unassembled WGS sequence"/>
</dbReference>
<reference evidence="4 5" key="1">
    <citation type="submission" date="2018-04" db="EMBL/GenBank/DDBJ databases">
        <title>Adhaeribacter sp. HMF7616 genome sequencing and assembly.</title>
        <authorList>
            <person name="Kang H."/>
            <person name="Kang J."/>
            <person name="Cha I."/>
            <person name="Kim H."/>
            <person name="Joh K."/>
        </authorList>
    </citation>
    <scope>NUCLEOTIDE SEQUENCE [LARGE SCALE GENOMIC DNA]</scope>
    <source>
        <strain evidence="4 5">HMF7616</strain>
    </source>
</reference>
<protein>
    <recommendedName>
        <fullName evidence="3">N-acetyltransferase domain-containing protein</fullName>
    </recommendedName>
</protein>